<reference evidence="3" key="1">
    <citation type="submission" date="2013-03" db="EMBL/GenBank/DDBJ databases">
        <title>The Genome Sequence of Anopheles minimus MINIMUS1.</title>
        <authorList>
            <consortium name="The Broad Institute Genomics Platform"/>
            <person name="Neafsey D.E."/>
            <person name="Walton C."/>
            <person name="Walker B."/>
            <person name="Young S.K."/>
            <person name="Zeng Q."/>
            <person name="Gargeya S."/>
            <person name="Fitzgerald M."/>
            <person name="Haas B."/>
            <person name="Abouelleil A."/>
            <person name="Allen A.W."/>
            <person name="Alvarado L."/>
            <person name="Arachchi H.M."/>
            <person name="Berlin A.M."/>
            <person name="Chapman S.B."/>
            <person name="Gainer-Dewar J."/>
            <person name="Goldberg J."/>
            <person name="Griggs A."/>
            <person name="Gujja S."/>
            <person name="Hansen M."/>
            <person name="Howarth C."/>
            <person name="Imamovic A."/>
            <person name="Ireland A."/>
            <person name="Larimer J."/>
            <person name="McCowan C."/>
            <person name="Murphy C."/>
            <person name="Pearson M."/>
            <person name="Poon T.W."/>
            <person name="Priest M."/>
            <person name="Roberts A."/>
            <person name="Saif S."/>
            <person name="Shea T."/>
            <person name="Sisk P."/>
            <person name="Sykes S."/>
            <person name="Wortman J."/>
            <person name="Nusbaum C."/>
            <person name="Birren B."/>
        </authorList>
    </citation>
    <scope>NUCLEOTIDE SEQUENCE [LARGE SCALE GENOMIC DNA]</scope>
    <source>
        <strain evidence="3">MINIMUS1</strain>
    </source>
</reference>
<accession>A0A182WJ07</accession>
<feature type="compositionally biased region" description="Low complexity" evidence="1">
    <location>
        <begin position="593"/>
        <end position="608"/>
    </location>
</feature>
<dbReference type="AlphaFoldDB" id="A0A182WJ07"/>
<feature type="compositionally biased region" description="Polar residues" evidence="1">
    <location>
        <begin position="569"/>
        <end position="581"/>
    </location>
</feature>
<feature type="compositionally biased region" description="Polar residues" evidence="1">
    <location>
        <begin position="374"/>
        <end position="385"/>
    </location>
</feature>
<feature type="compositionally biased region" description="Basic residues" evidence="1">
    <location>
        <begin position="760"/>
        <end position="774"/>
    </location>
</feature>
<protein>
    <submittedName>
        <fullName evidence="2">Uncharacterized protein</fullName>
    </submittedName>
</protein>
<evidence type="ECO:0000256" key="1">
    <source>
        <dbReference type="SAM" id="MobiDB-lite"/>
    </source>
</evidence>
<feature type="compositionally biased region" description="Low complexity" evidence="1">
    <location>
        <begin position="664"/>
        <end position="674"/>
    </location>
</feature>
<feature type="compositionally biased region" description="Polar residues" evidence="1">
    <location>
        <begin position="550"/>
        <end position="561"/>
    </location>
</feature>
<dbReference type="EnsemblMetazoa" id="AMIN010361-RA">
    <property type="protein sequence ID" value="AMIN010361-PA"/>
    <property type="gene ID" value="AMIN010361"/>
</dbReference>
<feature type="region of interest" description="Disordered" evidence="1">
    <location>
        <begin position="550"/>
        <end position="694"/>
    </location>
</feature>
<proteinExistence type="predicted"/>
<keyword evidence="3" id="KW-1185">Reference proteome</keyword>
<feature type="region of interest" description="Disordered" evidence="1">
    <location>
        <begin position="732"/>
        <end position="774"/>
    </location>
</feature>
<dbReference type="Proteomes" id="UP000075920">
    <property type="component" value="Unassembled WGS sequence"/>
</dbReference>
<feature type="region of interest" description="Disordered" evidence="1">
    <location>
        <begin position="363"/>
        <end position="422"/>
    </location>
</feature>
<evidence type="ECO:0000313" key="3">
    <source>
        <dbReference type="Proteomes" id="UP000075920"/>
    </source>
</evidence>
<evidence type="ECO:0000313" key="2">
    <source>
        <dbReference type="EnsemblMetazoa" id="AMIN010361-PA"/>
    </source>
</evidence>
<feature type="compositionally biased region" description="Basic and acidic residues" evidence="1">
    <location>
        <begin position="139"/>
        <end position="174"/>
    </location>
</feature>
<sequence length="774" mass="86104">MKHRNDMEIEIQRALTHWIKPLHKVSVNQSRSAPLSTTFFTHEADNASQMPYWQYQDNYQHHHQHHDHHDHQQQQREGFVVSYDPEKDFKDPWEDYLQRQEREKVLRKQEEERLYFQYLNELRAQEHRSRTQYESSLASHHDQSPYHVPHHDAPNAQHHQDRPGADGGYTERDHHHNHHDNNAFQRTEQWVDRMVQQHQENVGHWEKQSGQVFAAVQHQDAASYSPVVHHTTGGEQMSNRTVVHDSNNNFTTAGDGNANVSHKSTQIQEHETVPPSFSQQEPSNQRQPTGSEESNAAGGNVGDVTGLAGALAQLHLGEAKSKEQEAYEEHMRRQCWETGNIDYMGRDSFENIWKRIQQTLNTGTGSGAEEKESATVQTVSPAVTQRTSRRPSRSRSATPKRDPKDRSPTPQPEEKIPVDKKEVHHVVPPPVIAEEDDVAIRLSSIESAVAMRTQAKLPPPIQYDPTTNTTTLTKKVFAGYRQIITTKNPEGKTRTHEKLVYDPSIDDDQPATVVDATQLSVKQNVGGEVGTTSTATTTTTTVPIARAALSQKQSEMPSATVPSAVERQLPSSVPAETSAYQPTIPKSPPKHVPAPVVQPTQQQQQVAQESIAGKTNALQDTKQPVKALRKKRHISPQSRPQQTTTNAASTDQVPGKPSTPSPSPRSSSLTSASRNDQQEKASVASAIISPSVSSSMAKTITTPSPLADAQVASVLTPTARDKTLTAVQQQTLPLNIPSGQTKPNNQPVEGVKVGSPPVPPRRKRESRATKLGKI</sequence>
<feature type="compositionally biased region" description="Polar residues" evidence="1">
    <location>
        <begin position="275"/>
        <end position="294"/>
    </location>
</feature>
<feature type="compositionally biased region" description="Low complexity" evidence="1">
    <location>
        <begin position="681"/>
        <end position="694"/>
    </location>
</feature>
<feature type="compositionally biased region" description="Polar residues" evidence="1">
    <location>
        <begin position="635"/>
        <end position="652"/>
    </location>
</feature>
<reference evidence="2" key="2">
    <citation type="submission" date="2020-05" db="UniProtKB">
        <authorList>
            <consortium name="EnsemblMetazoa"/>
        </authorList>
    </citation>
    <scope>IDENTIFICATION</scope>
    <source>
        <strain evidence="2">MINIMUS1</strain>
    </source>
</reference>
<name>A0A182WJ07_9DIPT</name>
<dbReference type="STRING" id="112268.A0A182WJ07"/>
<feature type="compositionally biased region" description="Basic and acidic residues" evidence="1">
    <location>
        <begin position="399"/>
        <end position="422"/>
    </location>
</feature>
<feature type="compositionally biased region" description="Polar residues" evidence="1">
    <location>
        <begin position="732"/>
        <end position="747"/>
    </location>
</feature>
<dbReference type="VEuPathDB" id="VectorBase:AMIN010361"/>
<feature type="compositionally biased region" description="Polar residues" evidence="1">
    <location>
        <begin position="246"/>
        <end position="267"/>
    </location>
</feature>
<organism evidence="2 3">
    <name type="scientific">Anopheles minimus</name>
    <dbReference type="NCBI Taxonomy" id="112268"/>
    <lineage>
        <taxon>Eukaryota</taxon>
        <taxon>Metazoa</taxon>
        <taxon>Ecdysozoa</taxon>
        <taxon>Arthropoda</taxon>
        <taxon>Hexapoda</taxon>
        <taxon>Insecta</taxon>
        <taxon>Pterygota</taxon>
        <taxon>Neoptera</taxon>
        <taxon>Endopterygota</taxon>
        <taxon>Diptera</taxon>
        <taxon>Nematocera</taxon>
        <taxon>Culicoidea</taxon>
        <taxon>Culicidae</taxon>
        <taxon>Anophelinae</taxon>
        <taxon>Anopheles</taxon>
    </lineage>
</organism>
<feature type="region of interest" description="Disordered" evidence="1">
    <location>
        <begin position="127"/>
        <end position="179"/>
    </location>
</feature>
<feature type="region of interest" description="Disordered" evidence="1">
    <location>
        <begin position="246"/>
        <end position="304"/>
    </location>
</feature>